<protein>
    <submittedName>
        <fullName evidence="1">Uncharacterized protein</fullName>
    </submittedName>
</protein>
<dbReference type="AlphaFoldDB" id="A0A0E9ULA9"/>
<accession>A0A0E9ULA9</accession>
<organism evidence="1">
    <name type="scientific">Anguilla anguilla</name>
    <name type="common">European freshwater eel</name>
    <name type="synonym">Muraena anguilla</name>
    <dbReference type="NCBI Taxonomy" id="7936"/>
    <lineage>
        <taxon>Eukaryota</taxon>
        <taxon>Metazoa</taxon>
        <taxon>Chordata</taxon>
        <taxon>Craniata</taxon>
        <taxon>Vertebrata</taxon>
        <taxon>Euteleostomi</taxon>
        <taxon>Actinopterygii</taxon>
        <taxon>Neopterygii</taxon>
        <taxon>Teleostei</taxon>
        <taxon>Anguilliformes</taxon>
        <taxon>Anguillidae</taxon>
        <taxon>Anguilla</taxon>
    </lineage>
</organism>
<reference evidence="1" key="1">
    <citation type="submission" date="2014-11" db="EMBL/GenBank/DDBJ databases">
        <authorList>
            <person name="Amaro Gonzalez C."/>
        </authorList>
    </citation>
    <scope>NUCLEOTIDE SEQUENCE</scope>
</reference>
<name>A0A0E9ULA9_ANGAN</name>
<sequence>MMSISVASQTSSLSPCSSLSDNCYELQSQLFGILQGAAKP</sequence>
<reference evidence="1" key="2">
    <citation type="journal article" date="2015" name="Fish Shellfish Immunol.">
        <title>Early steps in the European eel (Anguilla anguilla)-Vibrio vulnificus interaction in the gills: Role of the RtxA13 toxin.</title>
        <authorList>
            <person name="Callol A."/>
            <person name="Pajuelo D."/>
            <person name="Ebbesson L."/>
            <person name="Teles M."/>
            <person name="MacKenzie S."/>
            <person name="Amaro C."/>
        </authorList>
    </citation>
    <scope>NUCLEOTIDE SEQUENCE</scope>
</reference>
<evidence type="ECO:0000313" key="1">
    <source>
        <dbReference type="EMBL" id="JAH66045.1"/>
    </source>
</evidence>
<proteinExistence type="predicted"/>
<dbReference type="EMBL" id="GBXM01042532">
    <property type="protein sequence ID" value="JAH66045.1"/>
    <property type="molecule type" value="Transcribed_RNA"/>
</dbReference>